<dbReference type="GO" id="GO:0006520">
    <property type="term" value="P:amino acid metabolic process"/>
    <property type="evidence" value="ECO:0007669"/>
    <property type="project" value="InterPro"/>
</dbReference>
<dbReference type="SUPFAM" id="SSF53223">
    <property type="entry name" value="Aminoacid dehydrogenase-like, N-terminal domain"/>
    <property type="match status" value="1"/>
</dbReference>
<comment type="caution">
    <text evidence="6">The sequence shown here is derived from an EMBL/GenBank/DDBJ whole genome shotgun (WGS) entry which is preliminary data.</text>
</comment>
<feature type="compositionally biased region" description="Basic residues" evidence="4">
    <location>
        <begin position="245"/>
        <end position="257"/>
    </location>
</feature>
<dbReference type="InterPro" id="IPR046346">
    <property type="entry name" value="Aminoacid_DH-like_N_sf"/>
</dbReference>
<dbReference type="PANTHER" id="PTHR42722:SF1">
    <property type="entry name" value="VALINE DEHYDROGENASE"/>
    <property type="match status" value="1"/>
</dbReference>
<dbReference type="Gene3D" id="3.40.50.10860">
    <property type="entry name" value="Leucine Dehydrogenase, chain A, domain 1"/>
    <property type="match status" value="1"/>
</dbReference>
<dbReference type="PANTHER" id="PTHR42722">
    <property type="entry name" value="LEUCINE DEHYDROGENASE"/>
    <property type="match status" value="1"/>
</dbReference>
<reference evidence="6" key="2">
    <citation type="journal article" date="2014" name="ISME J.">
        <title>Microbial stratification in low pH oxic and suboxic macroscopic growths along an acid mine drainage.</title>
        <authorList>
            <person name="Mendez-Garcia C."/>
            <person name="Mesa V."/>
            <person name="Sprenger R.R."/>
            <person name="Richter M."/>
            <person name="Diez M.S."/>
            <person name="Solano J."/>
            <person name="Bargiela R."/>
            <person name="Golyshina O.V."/>
            <person name="Manteca A."/>
            <person name="Ramos J.L."/>
            <person name="Gallego J.R."/>
            <person name="Llorente I."/>
            <person name="Martins Dos Santos V.A."/>
            <person name="Jensen O.N."/>
            <person name="Pelaez A.I."/>
            <person name="Sanchez J."/>
            <person name="Ferrer M."/>
        </authorList>
    </citation>
    <scope>NUCLEOTIDE SEQUENCE</scope>
</reference>
<dbReference type="Gene3D" id="3.40.50.720">
    <property type="entry name" value="NAD(P)-binding Rossmann-like Domain"/>
    <property type="match status" value="1"/>
</dbReference>
<evidence type="ECO:0000259" key="5">
    <source>
        <dbReference type="Pfam" id="PF02812"/>
    </source>
</evidence>
<dbReference type="EMBL" id="AUZX01001539">
    <property type="protein sequence ID" value="EQD78832.1"/>
    <property type="molecule type" value="Genomic_DNA"/>
</dbReference>
<accession>T1C9F2</accession>
<dbReference type="FunFam" id="3.40.50.10860:FF:000010">
    <property type="entry name" value="Leucine dehydrogenase"/>
    <property type="match status" value="1"/>
</dbReference>
<keyword evidence="3" id="KW-0520">NAD</keyword>
<dbReference type="InterPro" id="IPR006097">
    <property type="entry name" value="Glu/Leu/Phe/Val/Trp_DH_dimer"/>
</dbReference>
<evidence type="ECO:0000256" key="4">
    <source>
        <dbReference type="SAM" id="MobiDB-lite"/>
    </source>
</evidence>
<dbReference type="InterPro" id="IPR016211">
    <property type="entry name" value="Glu/Phe/Leu/Val/Trp_DH_bac/arc"/>
</dbReference>
<evidence type="ECO:0000313" key="6">
    <source>
        <dbReference type="EMBL" id="EQD78832.1"/>
    </source>
</evidence>
<feature type="non-terminal residue" evidence="6">
    <location>
        <position position="297"/>
    </location>
</feature>
<dbReference type="Pfam" id="PF02812">
    <property type="entry name" value="ELFV_dehydrog_N"/>
    <property type="match status" value="1"/>
</dbReference>
<name>T1C9F2_9ZZZZ</name>
<reference evidence="6" key="1">
    <citation type="submission" date="2013-08" db="EMBL/GenBank/DDBJ databases">
        <authorList>
            <person name="Mendez C."/>
            <person name="Richter M."/>
            <person name="Ferrer M."/>
            <person name="Sanchez J."/>
        </authorList>
    </citation>
    <scope>NUCLEOTIDE SEQUENCE</scope>
</reference>
<dbReference type="InterPro" id="IPR036291">
    <property type="entry name" value="NAD(P)-bd_dom_sf"/>
</dbReference>
<feature type="domain" description="Glutamate/phenylalanine/leucine/valine/L-tryptophan dehydrogenase dimerisation" evidence="5">
    <location>
        <begin position="41"/>
        <end position="154"/>
    </location>
</feature>
<evidence type="ECO:0000256" key="2">
    <source>
        <dbReference type="ARBA" id="ARBA00023002"/>
    </source>
</evidence>
<protein>
    <submittedName>
        <fullName evidence="6">Glu/Leu/Phe/Val dehydrogenase dimerization region</fullName>
    </submittedName>
</protein>
<sequence length="297" mass="31723">MHLPGGMVVSPWRARLVIFGAVTVDLFTSPDFDGHERVVFGHDAATGLRAVIAIHSTALGPAAGGCRMWTYRSADEALTDALRLSRGMSYKNAMAELGLGGGKAVILGDSRRDKSPELLAAFGRLVDSLGGRYITAEDVGTTTGDMEQVARQTSFVSGLKRAAGEVGGDPGPKTALGVFFGIQAAARFQLGRELDGLTVAVQGLGGVGYPLCRLLADAGARLKVADARAAVTEQVRDELGGRRGGAWRHRRRGRRTSWRPVRSAPCSMNGPSRSFGRGSWRVRRTISWRARYGRVCA</sequence>
<comment type="similarity">
    <text evidence="1">Belongs to the Glu/Leu/Phe/Val dehydrogenases family.</text>
</comment>
<keyword evidence="2" id="KW-0560">Oxidoreductase</keyword>
<dbReference type="AlphaFoldDB" id="T1C9F2"/>
<dbReference type="GO" id="GO:0016639">
    <property type="term" value="F:oxidoreductase activity, acting on the CH-NH2 group of donors, NAD or NADP as acceptor"/>
    <property type="evidence" value="ECO:0007669"/>
    <property type="project" value="InterPro"/>
</dbReference>
<dbReference type="SUPFAM" id="SSF51735">
    <property type="entry name" value="NAD(P)-binding Rossmann-fold domains"/>
    <property type="match status" value="1"/>
</dbReference>
<proteinExistence type="inferred from homology"/>
<evidence type="ECO:0000256" key="1">
    <source>
        <dbReference type="ARBA" id="ARBA00006382"/>
    </source>
</evidence>
<organism evidence="6">
    <name type="scientific">mine drainage metagenome</name>
    <dbReference type="NCBI Taxonomy" id="410659"/>
    <lineage>
        <taxon>unclassified sequences</taxon>
        <taxon>metagenomes</taxon>
        <taxon>ecological metagenomes</taxon>
    </lineage>
</organism>
<gene>
    <name evidence="6" type="ORF">B1A_02054</name>
</gene>
<evidence type="ECO:0000256" key="3">
    <source>
        <dbReference type="ARBA" id="ARBA00023027"/>
    </source>
</evidence>
<feature type="region of interest" description="Disordered" evidence="4">
    <location>
        <begin position="242"/>
        <end position="272"/>
    </location>
</feature>